<gene>
    <name evidence="10" type="ORF">FFIC_231180</name>
</gene>
<evidence type="ECO:0000256" key="8">
    <source>
        <dbReference type="RuleBase" id="RU366003"/>
    </source>
</evidence>
<evidence type="ECO:0000256" key="3">
    <source>
        <dbReference type="ARBA" id="ARBA00013085"/>
    </source>
</evidence>
<evidence type="ECO:0000256" key="2">
    <source>
        <dbReference type="ARBA" id="ARBA00009152"/>
    </source>
</evidence>
<keyword evidence="5 8" id="KW-0378">Hydrolase</keyword>
<dbReference type="AlphaFoldDB" id="A0A0K8MGE8"/>
<dbReference type="PANTHER" id="PTHR21039">
    <property type="entry name" value="HISTIDINOL PHOSPHATASE-RELATED"/>
    <property type="match status" value="1"/>
</dbReference>
<dbReference type="InterPro" id="IPR016195">
    <property type="entry name" value="Pol/histidinol_Pase-like"/>
</dbReference>
<dbReference type="GO" id="GO:0004401">
    <property type="term" value="F:histidinol-phosphatase activity"/>
    <property type="evidence" value="ECO:0007669"/>
    <property type="project" value="UniProtKB-UniRule"/>
</dbReference>
<reference evidence="10 11" key="1">
    <citation type="journal article" date="2015" name="BMC Genomics">
        <title>Comparative genomics of Fructobacillus spp. and Leuconostoc spp. reveals niche-specific evolution of Fructobacillus spp.</title>
        <authorList>
            <person name="Endo A."/>
            <person name="Tanizawa Y."/>
            <person name="Tanaka N."/>
            <person name="Maeno S."/>
            <person name="Kumar H."/>
            <person name="Shiwa Y."/>
            <person name="Okada S."/>
            <person name="Yoshikawa H."/>
            <person name="Dicks L."/>
            <person name="Nakagawa J."/>
            <person name="Arita M."/>
        </authorList>
    </citation>
    <scope>NUCLEOTIDE SEQUENCE [LARGE SCALE GENOMIC DNA]</scope>
    <source>
        <strain evidence="10 11">JCM 12225</strain>
    </source>
</reference>
<proteinExistence type="inferred from homology"/>
<keyword evidence="4 8" id="KW-0028">Amino-acid biosynthesis</keyword>
<name>A0A0K8MGE8_9LACO</name>
<dbReference type="GO" id="GO:0005737">
    <property type="term" value="C:cytoplasm"/>
    <property type="evidence" value="ECO:0007669"/>
    <property type="project" value="TreeGrafter"/>
</dbReference>
<sequence>MTKKDGHTHSRFSHHGSQESLAAYVEQAINQGFTEYTITEHAPLPKKFLQDFVGPIDECLESAMTQVELPLYRAEVDQVADQYRDRIKIKHGLEVDYLPGYEQEIREFINHQASWLDEIILSVHFMTDDLGDIRPIDYSEAAFGEDFASELVQPQKLFDRYYQTVAASLGLDFDSAITVRVGHMTLIRKYQHYFNLPQFDENIKIKITEILRKIKAKNWQIDFNAAGLSKPYNGESYPTETIVKEAVKIGIPMVYGSDAHDVASQGLYYEQLEQVLLDCGTDFTD</sequence>
<evidence type="ECO:0000259" key="9">
    <source>
        <dbReference type="Pfam" id="PF02811"/>
    </source>
</evidence>
<dbReference type="EC" id="3.1.3.15" evidence="3 8"/>
<feature type="domain" description="PHP" evidence="9">
    <location>
        <begin position="5"/>
        <end position="225"/>
    </location>
</feature>
<dbReference type="InterPro" id="IPR010140">
    <property type="entry name" value="Histidinol_P_phosphatase_HisJ"/>
</dbReference>
<evidence type="ECO:0000256" key="7">
    <source>
        <dbReference type="ARBA" id="ARBA00049158"/>
    </source>
</evidence>
<evidence type="ECO:0000256" key="4">
    <source>
        <dbReference type="ARBA" id="ARBA00022605"/>
    </source>
</evidence>
<dbReference type="NCBIfam" id="NF005996">
    <property type="entry name" value="PRK08123.1"/>
    <property type="match status" value="1"/>
</dbReference>
<dbReference type="CDD" id="cd12110">
    <property type="entry name" value="PHP_HisPPase_Hisj_like"/>
    <property type="match status" value="1"/>
</dbReference>
<dbReference type="Gene3D" id="3.20.20.140">
    <property type="entry name" value="Metal-dependent hydrolases"/>
    <property type="match status" value="1"/>
</dbReference>
<comment type="similarity">
    <text evidence="2 8">Belongs to the PHP hydrolase family. HisK subfamily.</text>
</comment>
<dbReference type="PANTHER" id="PTHR21039:SF0">
    <property type="entry name" value="HISTIDINOL-PHOSPHATASE"/>
    <property type="match status" value="1"/>
</dbReference>
<organism evidence="10 11">
    <name type="scientific">Fructobacillus ficulneus</name>
    <dbReference type="NCBI Taxonomy" id="157463"/>
    <lineage>
        <taxon>Bacteria</taxon>
        <taxon>Bacillati</taxon>
        <taxon>Bacillota</taxon>
        <taxon>Bacilli</taxon>
        <taxon>Lactobacillales</taxon>
        <taxon>Lactobacillaceae</taxon>
        <taxon>Fructobacillus</taxon>
    </lineage>
</organism>
<dbReference type="UniPathway" id="UPA00031">
    <property type="reaction ID" value="UER00013"/>
</dbReference>
<evidence type="ECO:0000256" key="5">
    <source>
        <dbReference type="ARBA" id="ARBA00022801"/>
    </source>
</evidence>
<dbReference type="NCBIfam" id="TIGR01856">
    <property type="entry name" value="hisJ_fam"/>
    <property type="match status" value="1"/>
</dbReference>
<dbReference type="GO" id="GO:0000105">
    <property type="term" value="P:L-histidine biosynthetic process"/>
    <property type="evidence" value="ECO:0007669"/>
    <property type="project" value="UniProtKB-UniRule"/>
</dbReference>
<dbReference type="InterPro" id="IPR004013">
    <property type="entry name" value="PHP_dom"/>
</dbReference>
<dbReference type="RefSeq" id="WP_061993034.1">
    <property type="nucleotide sequence ID" value="NZ_DF968000.1"/>
</dbReference>
<dbReference type="EMBL" id="DF968000">
    <property type="protein sequence ID" value="GAO99631.1"/>
    <property type="molecule type" value="Genomic_DNA"/>
</dbReference>
<dbReference type="SUPFAM" id="SSF89550">
    <property type="entry name" value="PHP domain-like"/>
    <property type="match status" value="1"/>
</dbReference>
<comment type="pathway">
    <text evidence="1 8">Amino-acid biosynthesis; L-histidine biosynthesis; L-histidine from 5-phospho-alpha-D-ribose 1-diphosphate: step 8/9.</text>
</comment>
<dbReference type="Pfam" id="PF02811">
    <property type="entry name" value="PHP"/>
    <property type="match status" value="1"/>
</dbReference>
<comment type="catalytic activity">
    <reaction evidence="7 8">
        <text>L-histidinol phosphate + H2O = L-histidinol + phosphate</text>
        <dbReference type="Rhea" id="RHEA:14465"/>
        <dbReference type="ChEBI" id="CHEBI:15377"/>
        <dbReference type="ChEBI" id="CHEBI:43474"/>
        <dbReference type="ChEBI" id="CHEBI:57699"/>
        <dbReference type="ChEBI" id="CHEBI:57980"/>
        <dbReference type="EC" id="3.1.3.15"/>
    </reaction>
</comment>
<keyword evidence="11" id="KW-1185">Reference proteome</keyword>
<dbReference type="Proteomes" id="UP000253891">
    <property type="component" value="Unassembled WGS sequence"/>
</dbReference>
<evidence type="ECO:0000313" key="11">
    <source>
        <dbReference type="Proteomes" id="UP000253891"/>
    </source>
</evidence>
<dbReference type="OrthoDB" id="9775255at2"/>
<evidence type="ECO:0000256" key="6">
    <source>
        <dbReference type="ARBA" id="ARBA00023102"/>
    </source>
</evidence>
<protein>
    <recommendedName>
        <fullName evidence="3 8">Histidinol-phosphatase</fullName>
        <shortName evidence="8">HolPase</shortName>
        <ecNumber evidence="3 8">3.1.3.15</ecNumber>
    </recommendedName>
</protein>
<evidence type="ECO:0000313" key="10">
    <source>
        <dbReference type="EMBL" id="GAO99631.1"/>
    </source>
</evidence>
<accession>A0A0K8MGE8</accession>
<keyword evidence="6 8" id="KW-0368">Histidine biosynthesis</keyword>
<dbReference type="STRING" id="157463.GCA_001047075_00552"/>
<evidence type="ECO:0000256" key="1">
    <source>
        <dbReference type="ARBA" id="ARBA00004970"/>
    </source>
</evidence>